<gene>
    <name evidence="1" type="ORF">D1Z90_06205</name>
</gene>
<accession>A0A418YHL7</accession>
<evidence type="ECO:0000313" key="1">
    <source>
        <dbReference type="EMBL" id="RJG49547.1"/>
    </source>
</evidence>
<reference evidence="1 2" key="2">
    <citation type="submission" date="2019-01" db="EMBL/GenBank/DDBJ databases">
        <title>Motilimonas pumilus sp. nov., isolated from the gut of sea cucumber (Apostichopus japonicus).</title>
        <authorList>
            <person name="Wang F.-Q."/>
            <person name="Ren L.-H."/>
            <person name="Lin Y.-W."/>
            <person name="Sun G.-H."/>
            <person name="Du Z.-J."/>
            <person name="Zhao J.-X."/>
            <person name="Liu X.-J."/>
            <person name="Liu L.-J."/>
        </authorList>
    </citation>
    <scope>NUCLEOTIDE SEQUENCE [LARGE SCALE GENOMIC DNA]</scope>
    <source>
        <strain evidence="1 2">PLHSC7-2</strain>
    </source>
</reference>
<protein>
    <submittedName>
        <fullName evidence="1">LPS biosynthesis protein WavE</fullName>
    </submittedName>
</protein>
<organism evidence="1 2">
    <name type="scientific">Motilimonas pumila</name>
    <dbReference type="NCBI Taxonomy" id="2303987"/>
    <lineage>
        <taxon>Bacteria</taxon>
        <taxon>Pseudomonadati</taxon>
        <taxon>Pseudomonadota</taxon>
        <taxon>Gammaproteobacteria</taxon>
        <taxon>Alteromonadales</taxon>
        <taxon>Alteromonadales genera incertae sedis</taxon>
        <taxon>Motilimonas</taxon>
    </lineage>
</organism>
<dbReference type="EMBL" id="QZCH01000004">
    <property type="protein sequence ID" value="RJG49547.1"/>
    <property type="molecule type" value="Genomic_DNA"/>
</dbReference>
<evidence type="ECO:0000313" key="2">
    <source>
        <dbReference type="Proteomes" id="UP000283255"/>
    </source>
</evidence>
<proteinExistence type="predicted"/>
<comment type="caution">
    <text evidence="1">The sequence shown here is derived from an EMBL/GenBank/DDBJ whole genome shotgun (WGS) entry which is preliminary data.</text>
</comment>
<dbReference type="Proteomes" id="UP000283255">
    <property type="component" value="Unassembled WGS sequence"/>
</dbReference>
<dbReference type="InterPro" id="IPR011122">
    <property type="entry name" value="WavE"/>
</dbReference>
<name>A0A418YHL7_9GAMM</name>
<dbReference type="RefSeq" id="WP_119909882.1">
    <property type="nucleotide sequence ID" value="NZ_QZCH01000004.1"/>
</dbReference>
<dbReference type="OrthoDB" id="6716726at2"/>
<dbReference type="Pfam" id="PF07507">
    <property type="entry name" value="WavE"/>
    <property type="match status" value="1"/>
</dbReference>
<reference evidence="1 2" key="1">
    <citation type="submission" date="2018-09" db="EMBL/GenBank/DDBJ databases">
        <authorList>
            <person name="Wang F."/>
        </authorList>
    </citation>
    <scope>NUCLEOTIDE SEQUENCE [LARGE SCALE GENOMIC DNA]</scope>
    <source>
        <strain evidence="1 2">PLHSC7-2</strain>
    </source>
</reference>
<sequence>MNFQDITVVVQGPVQAYDERSIDEGITHHCLKSVRQYLPGAHIILSTWHEQDLSGLDYDELVLNDDPGRNIRHYTKNNKPRILNNNRQIVSTINGLKSVKTPYAIKLRTDNYLTSSNFLALLEQYTERAEQDKVFDQKVVITNTFSRKLAKGLPVAYHLSDFFYFGLTRDLVKLWDISLLEDYNLQQQGLPNPHYPYFPIDCTQLFWHLGLKNFDYDTKLKHLHDLSDNKQLAQDKFIASNLVIASPEELGLGLCKKFLGKARVNRVTGVASFYQQEDLRWLINQYCQGRYHINKQNEMKRKLQRWLLIRPVGIETKLKLIKRLLAFNELHCSSKS</sequence>
<dbReference type="AlphaFoldDB" id="A0A418YHL7"/>
<keyword evidence="2" id="KW-1185">Reference proteome</keyword>